<accession>A0AAW2H746</accession>
<keyword evidence="3" id="KW-0645">Protease</keyword>
<dbReference type="InterPro" id="IPR039537">
    <property type="entry name" value="Retrotran_Ty1/copia-like"/>
</dbReference>
<evidence type="ECO:0000256" key="12">
    <source>
        <dbReference type="ARBA" id="ARBA00022918"/>
    </source>
</evidence>
<dbReference type="GO" id="GO:0003887">
    <property type="term" value="F:DNA-directed DNA polymerase activity"/>
    <property type="evidence" value="ECO:0007669"/>
    <property type="project" value="UniProtKB-KW"/>
</dbReference>
<keyword evidence="14" id="KW-0917">Virion maturation</keyword>
<dbReference type="Gene3D" id="3.30.420.10">
    <property type="entry name" value="Ribonuclease H-like superfamily/Ribonuclease H"/>
    <property type="match status" value="1"/>
</dbReference>
<evidence type="ECO:0000256" key="16">
    <source>
        <dbReference type="SAM" id="MobiDB-lite"/>
    </source>
</evidence>
<dbReference type="GO" id="GO:0003964">
    <property type="term" value="F:RNA-directed DNA polymerase activity"/>
    <property type="evidence" value="ECO:0007669"/>
    <property type="project" value="UniProtKB-KW"/>
</dbReference>
<protein>
    <recommendedName>
        <fullName evidence="17">Integrase catalytic domain-containing protein</fullName>
    </recommendedName>
</protein>
<evidence type="ECO:0000256" key="7">
    <source>
        <dbReference type="ARBA" id="ARBA00022759"/>
    </source>
</evidence>
<evidence type="ECO:0000313" key="18">
    <source>
        <dbReference type="EMBL" id="KAL0265510.1"/>
    </source>
</evidence>
<evidence type="ECO:0000256" key="14">
    <source>
        <dbReference type="ARBA" id="ARBA00023113"/>
    </source>
</evidence>
<proteinExistence type="predicted"/>
<keyword evidence="12" id="KW-0695">RNA-directed DNA polymerase</keyword>
<evidence type="ECO:0000259" key="17">
    <source>
        <dbReference type="PROSITE" id="PS50994"/>
    </source>
</evidence>
<gene>
    <name evidence="18" type="ORF">PYX00_010839</name>
</gene>
<dbReference type="InterPro" id="IPR036397">
    <property type="entry name" value="RNaseH_sf"/>
</dbReference>
<dbReference type="GO" id="GO:0006508">
    <property type="term" value="P:proteolysis"/>
    <property type="evidence" value="ECO:0007669"/>
    <property type="project" value="UniProtKB-KW"/>
</dbReference>
<evidence type="ECO:0000256" key="15">
    <source>
        <dbReference type="ARBA" id="ARBA00023172"/>
    </source>
</evidence>
<feature type="domain" description="Integrase catalytic" evidence="17">
    <location>
        <begin position="325"/>
        <end position="446"/>
    </location>
</feature>
<keyword evidence="5" id="KW-0479">Metal-binding</keyword>
<evidence type="ECO:0000256" key="11">
    <source>
        <dbReference type="ARBA" id="ARBA00022908"/>
    </source>
</evidence>
<reference evidence="18" key="1">
    <citation type="journal article" date="2024" name="Gigascience">
        <title>Chromosome-level genome of the poultry shaft louse Menopon gallinae provides insight into the host-switching and adaptive evolution of parasitic lice.</title>
        <authorList>
            <person name="Xu Y."/>
            <person name="Ma L."/>
            <person name="Liu S."/>
            <person name="Liang Y."/>
            <person name="Liu Q."/>
            <person name="He Z."/>
            <person name="Tian L."/>
            <person name="Duan Y."/>
            <person name="Cai W."/>
            <person name="Li H."/>
            <person name="Song F."/>
        </authorList>
    </citation>
    <scope>NUCLEOTIDE SEQUENCE</scope>
    <source>
        <strain evidence="18">Cailab_2023a</strain>
    </source>
</reference>
<dbReference type="GO" id="GO:0046872">
    <property type="term" value="F:metal ion binding"/>
    <property type="evidence" value="ECO:0007669"/>
    <property type="project" value="UniProtKB-KW"/>
</dbReference>
<dbReference type="GO" id="GO:0004519">
    <property type="term" value="F:endonuclease activity"/>
    <property type="evidence" value="ECO:0007669"/>
    <property type="project" value="UniProtKB-KW"/>
</dbReference>
<evidence type="ECO:0000256" key="10">
    <source>
        <dbReference type="ARBA" id="ARBA00022842"/>
    </source>
</evidence>
<evidence type="ECO:0000256" key="5">
    <source>
        <dbReference type="ARBA" id="ARBA00022723"/>
    </source>
</evidence>
<dbReference type="InterPro" id="IPR001584">
    <property type="entry name" value="Integrase_cat-core"/>
</dbReference>
<sequence>MEHVRIKIEEYEKIKKGKKELDKFQNPNMSFTTLRQGHQSMKKEDARRFPWTCHNCGLKGHKKIECWKPGGGAYKGVAETSDRRNPGKQFNSRRSAQLTERRMNYTFIANRYKQLDVSKCMNVKSEWNQDIEWVLDSGASDHLIQAGTSVNNLRELSKPIQIFVAKSDTYLQSRAIGDVRVSTKLGNKYIEFNVKDCLVVNDLVHNLISVSKLEEKGFEIIFKERKCIIRKNRKVVVVGYKEGNVYKIKGKILNKESYITKAGKNEDEKEEIWHKRLGHIGKEELKKLKYMVKGLDKIMIKDNIKCEVCIKGKQTRKPFNKTRPATTRPLERVHSDLCGPITPVAYNGIKYIFTLIDDFTHFTVAFGLKNKSEVFEYLKIYEARVRAIFGYGISNFRTDNGREYVNRDVKNLFREKGIKLELTIPDTPQNNGVAERMNRTIMNKTRCRDVIFDETRFNGRKEIENVNEDEFETEDYNDNETEPEGTSEEQNTVNEIVDRDVRRSVRVRTKPKKLEDYEVYISEVKNSDEEEIEEELIIDSVPLSYKQILERDDKELWLKAMNEELQSIEENGTWELVKLPQGKVPIQNKWVFTIKEDQKGTLRGIRPD</sequence>
<keyword evidence="15" id="KW-0233">DNA recombination</keyword>
<evidence type="ECO:0000256" key="13">
    <source>
        <dbReference type="ARBA" id="ARBA00022932"/>
    </source>
</evidence>
<comment type="function">
    <text evidence="1">The aspartyl protease (PR) mediates the proteolytic cleavages of the Gag and Gag-Pol polyproteins after assembly of the VLP.</text>
</comment>
<dbReference type="Pfam" id="PF00665">
    <property type="entry name" value="rve"/>
    <property type="match status" value="1"/>
</dbReference>
<dbReference type="GO" id="GO:0008233">
    <property type="term" value="F:peptidase activity"/>
    <property type="evidence" value="ECO:0007669"/>
    <property type="project" value="UniProtKB-KW"/>
</dbReference>
<dbReference type="GO" id="GO:0005524">
    <property type="term" value="F:ATP binding"/>
    <property type="evidence" value="ECO:0007669"/>
    <property type="project" value="UniProtKB-KW"/>
</dbReference>
<comment type="caution">
    <text evidence="18">The sequence shown here is derived from an EMBL/GenBank/DDBJ whole genome shotgun (WGS) entry which is preliminary data.</text>
</comment>
<dbReference type="Pfam" id="PF13976">
    <property type="entry name" value="gag_pre-integrs"/>
    <property type="match status" value="1"/>
</dbReference>
<name>A0AAW2H746_9NEOP</name>
<evidence type="ECO:0000256" key="9">
    <source>
        <dbReference type="ARBA" id="ARBA00022840"/>
    </source>
</evidence>
<keyword evidence="7" id="KW-0255">Endonuclease</keyword>
<feature type="region of interest" description="Disordered" evidence="16">
    <location>
        <begin position="466"/>
        <end position="491"/>
    </location>
</feature>
<evidence type="ECO:0000256" key="6">
    <source>
        <dbReference type="ARBA" id="ARBA00022741"/>
    </source>
</evidence>
<dbReference type="AlphaFoldDB" id="A0AAW2H746"/>
<keyword evidence="11" id="KW-0229">DNA integration</keyword>
<keyword evidence="2" id="KW-1188">Viral release from host cell</keyword>
<keyword evidence="13" id="KW-0239">DNA-directed DNA polymerase</keyword>
<dbReference type="GO" id="GO:0006310">
    <property type="term" value="P:DNA recombination"/>
    <property type="evidence" value="ECO:0007669"/>
    <property type="project" value="UniProtKB-KW"/>
</dbReference>
<dbReference type="PROSITE" id="PS50994">
    <property type="entry name" value="INTEGRASE"/>
    <property type="match status" value="1"/>
</dbReference>
<feature type="compositionally biased region" description="Acidic residues" evidence="16">
    <location>
        <begin position="466"/>
        <end position="487"/>
    </location>
</feature>
<evidence type="ECO:0000256" key="8">
    <source>
        <dbReference type="ARBA" id="ARBA00022801"/>
    </source>
</evidence>
<dbReference type="GO" id="GO:0015074">
    <property type="term" value="P:DNA integration"/>
    <property type="evidence" value="ECO:0007669"/>
    <property type="project" value="UniProtKB-KW"/>
</dbReference>
<evidence type="ECO:0000256" key="2">
    <source>
        <dbReference type="ARBA" id="ARBA00022612"/>
    </source>
</evidence>
<evidence type="ECO:0000256" key="4">
    <source>
        <dbReference type="ARBA" id="ARBA00022722"/>
    </source>
</evidence>
<organism evidence="18">
    <name type="scientific">Menopon gallinae</name>
    <name type="common">poultry shaft louse</name>
    <dbReference type="NCBI Taxonomy" id="328185"/>
    <lineage>
        <taxon>Eukaryota</taxon>
        <taxon>Metazoa</taxon>
        <taxon>Ecdysozoa</taxon>
        <taxon>Arthropoda</taxon>
        <taxon>Hexapoda</taxon>
        <taxon>Insecta</taxon>
        <taxon>Pterygota</taxon>
        <taxon>Neoptera</taxon>
        <taxon>Paraneoptera</taxon>
        <taxon>Psocodea</taxon>
        <taxon>Troctomorpha</taxon>
        <taxon>Phthiraptera</taxon>
        <taxon>Amblycera</taxon>
        <taxon>Menoponidae</taxon>
        <taxon>Menopon</taxon>
    </lineage>
</organism>
<evidence type="ECO:0000256" key="1">
    <source>
        <dbReference type="ARBA" id="ARBA00002180"/>
    </source>
</evidence>
<keyword evidence="4" id="KW-0540">Nuclease</keyword>
<dbReference type="PANTHER" id="PTHR42648:SF11">
    <property type="entry name" value="TRANSPOSON TY4-P GAG-POL POLYPROTEIN"/>
    <property type="match status" value="1"/>
</dbReference>
<dbReference type="InterPro" id="IPR025724">
    <property type="entry name" value="GAG-pre-integrase_dom"/>
</dbReference>
<dbReference type="InterPro" id="IPR054722">
    <property type="entry name" value="PolX-like_BBD"/>
</dbReference>
<keyword evidence="9" id="KW-0067">ATP-binding</keyword>
<dbReference type="GO" id="GO:0003676">
    <property type="term" value="F:nucleic acid binding"/>
    <property type="evidence" value="ECO:0007669"/>
    <property type="project" value="InterPro"/>
</dbReference>
<keyword evidence="6" id="KW-0547">Nucleotide-binding</keyword>
<keyword evidence="8" id="KW-0378">Hydrolase</keyword>
<evidence type="ECO:0000256" key="3">
    <source>
        <dbReference type="ARBA" id="ARBA00022670"/>
    </source>
</evidence>
<dbReference type="EMBL" id="JARGDH010000016">
    <property type="protein sequence ID" value="KAL0265510.1"/>
    <property type="molecule type" value="Genomic_DNA"/>
</dbReference>
<keyword evidence="10" id="KW-0460">Magnesium</keyword>
<keyword evidence="13" id="KW-0548">Nucleotidyltransferase</keyword>
<dbReference type="InterPro" id="IPR012337">
    <property type="entry name" value="RNaseH-like_sf"/>
</dbReference>
<keyword evidence="13" id="KW-0808">Transferase</keyword>
<dbReference type="SUPFAM" id="SSF53098">
    <property type="entry name" value="Ribonuclease H-like"/>
    <property type="match status" value="1"/>
</dbReference>
<dbReference type="Pfam" id="PF22936">
    <property type="entry name" value="Pol_BBD"/>
    <property type="match status" value="1"/>
</dbReference>
<dbReference type="PANTHER" id="PTHR42648">
    <property type="entry name" value="TRANSPOSASE, PUTATIVE-RELATED"/>
    <property type="match status" value="1"/>
</dbReference>